<accession>A0A974NF48</accession>
<dbReference type="InterPro" id="IPR038670">
    <property type="entry name" value="HslJ-like_sf"/>
</dbReference>
<sequence length="140" mass="16299">MTRLLLLLMITMSSCSSIQKNQVSLTSLKLQTSYQVEWIGERPLMDYSYLNIILDQDNKAYGLAGCNYWSTNYQLHGNKLTFDSPINVTKKVCTPALMEQEQRFLDTLKTIKSWNFSDIQQLQLWPENGQPIKLWAEEKK</sequence>
<reference evidence="2 3" key="1">
    <citation type="submission" date="2021-01" db="EMBL/GenBank/DDBJ databases">
        <title>Entomomonas sp. F2A isolated from a house cricket (Acheta domesticus).</title>
        <authorList>
            <person name="Spergser J."/>
            <person name="Busse H.-J."/>
        </authorList>
    </citation>
    <scope>NUCLEOTIDE SEQUENCE [LARGE SCALE GENOMIC DNA]</scope>
    <source>
        <strain evidence="2 3">F2A</strain>
    </source>
</reference>
<dbReference type="Proteomes" id="UP000595278">
    <property type="component" value="Chromosome"/>
</dbReference>
<name>A0A974NF48_9GAMM</name>
<dbReference type="Pfam" id="PF03724">
    <property type="entry name" value="META"/>
    <property type="match status" value="1"/>
</dbReference>
<organism evidence="2 3">
    <name type="scientific">Entomomonas asaccharolytica</name>
    <dbReference type="NCBI Taxonomy" id="2785331"/>
    <lineage>
        <taxon>Bacteria</taxon>
        <taxon>Pseudomonadati</taxon>
        <taxon>Pseudomonadota</taxon>
        <taxon>Gammaproteobacteria</taxon>
        <taxon>Pseudomonadales</taxon>
        <taxon>Pseudomonadaceae</taxon>
        <taxon>Entomomonas</taxon>
    </lineage>
</organism>
<evidence type="ECO:0000313" key="2">
    <source>
        <dbReference type="EMBL" id="QQP85456.1"/>
    </source>
</evidence>
<dbReference type="EMBL" id="CP067393">
    <property type="protein sequence ID" value="QQP85456.1"/>
    <property type="molecule type" value="Genomic_DNA"/>
</dbReference>
<dbReference type="RefSeq" id="WP_201092079.1">
    <property type="nucleotide sequence ID" value="NZ_CP067393.1"/>
</dbReference>
<dbReference type="PANTHER" id="PTHR35535">
    <property type="entry name" value="HEAT SHOCK PROTEIN HSLJ"/>
    <property type="match status" value="1"/>
</dbReference>
<gene>
    <name evidence="2" type="ORF">JHT90_13940</name>
</gene>
<dbReference type="PROSITE" id="PS51257">
    <property type="entry name" value="PROKAR_LIPOPROTEIN"/>
    <property type="match status" value="1"/>
</dbReference>
<feature type="domain" description="DUF306" evidence="1">
    <location>
        <begin position="30"/>
        <end position="131"/>
    </location>
</feature>
<dbReference type="PANTHER" id="PTHR35535:SF1">
    <property type="entry name" value="HEAT SHOCK PROTEIN HSLJ"/>
    <property type="match status" value="1"/>
</dbReference>
<proteinExistence type="predicted"/>
<keyword evidence="3" id="KW-1185">Reference proteome</keyword>
<evidence type="ECO:0000313" key="3">
    <source>
        <dbReference type="Proteomes" id="UP000595278"/>
    </source>
</evidence>
<evidence type="ECO:0000259" key="1">
    <source>
        <dbReference type="Pfam" id="PF03724"/>
    </source>
</evidence>
<dbReference type="InterPro" id="IPR005184">
    <property type="entry name" value="DUF306_Meta_HslJ"/>
</dbReference>
<dbReference type="AlphaFoldDB" id="A0A974NF48"/>
<protein>
    <submittedName>
        <fullName evidence="2">META domain-containing protein</fullName>
    </submittedName>
</protein>
<dbReference type="KEGG" id="eaz:JHT90_13940"/>
<dbReference type="Gene3D" id="2.40.128.270">
    <property type="match status" value="1"/>
</dbReference>
<dbReference type="InterPro" id="IPR053147">
    <property type="entry name" value="Hsp_HslJ-like"/>
</dbReference>